<feature type="disulfide bond" evidence="6">
    <location>
        <begin position="390"/>
        <end position="454"/>
    </location>
</feature>
<feature type="domain" description="SRCR" evidence="7">
    <location>
        <begin position="256"/>
        <end position="355"/>
    </location>
</feature>
<dbReference type="Proteomes" id="UP000007110">
    <property type="component" value="Unassembled WGS sequence"/>
</dbReference>
<proteinExistence type="predicted"/>
<reference evidence="9" key="1">
    <citation type="submission" date="2015-02" db="EMBL/GenBank/DDBJ databases">
        <title>Genome sequencing for Strongylocentrotus purpuratus.</title>
        <authorList>
            <person name="Murali S."/>
            <person name="Liu Y."/>
            <person name="Vee V."/>
            <person name="English A."/>
            <person name="Wang M."/>
            <person name="Skinner E."/>
            <person name="Han Y."/>
            <person name="Muzny D.M."/>
            <person name="Worley K.C."/>
            <person name="Gibbs R.A."/>
        </authorList>
    </citation>
    <scope>NUCLEOTIDE SEQUENCE</scope>
</reference>
<dbReference type="GeneID" id="764936"/>
<protein>
    <recommendedName>
        <fullName evidence="7">SRCR domain-containing protein</fullName>
    </recommendedName>
</protein>
<dbReference type="PANTHER" id="PTHR45817">
    <property type="entry name" value="LYSYL OXIDASE-LIKE-RELATED"/>
    <property type="match status" value="1"/>
</dbReference>
<feature type="disulfide bond" evidence="6">
    <location>
        <begin position="325"/>
        <end position="335"/>
    </location>
</feature>
<dbReference type="PANTHER" id="PTHR45817:SF9">
    <property type="entry name" value="SRCR DOMAIN-CONTAINING PROTEIN"/>
    <property type="match status" value="1"/>
</dbReference>
<dbReference type="GO" id="GO:0016020">
    <property type="term" value="C:membrane"/>
    <property type="evidence" value="ECO:0007669"/>
    <property type="project" value="InterPro"/>
</dbReference>
<evidence type="ECO:0000313" key="9">
    <source>
        <dbReference type="Proteomes" id="UP000007110"/>
    </source>
</evidence>
<dbReference type="Gene3D" id="3.10.250.10">
    <property type="entry name" value="SRCR-like domain"/>
    <property type="match status" value="5"/>
</dbReference>
<reference evidence="8" key="2">
    <citation type="submission" date="2021-01" db="UniProtKB">
        <authorList>
            <consortium name="EnsemblMetazoa"/>
        </authorList>
    </citation>
    <scope>IDENTIFICATION</scope>
</reference>
<dbReference type="EnsemblMetazoa" id="XM_030995744">
    <property type="protein sequence ID" value="XP_030851604"/>
    <property type="gene ID" value="LOC764936"/>
</dbReference>
<evidence type="ECO:0000256" key="5">
    <source>
        <dbReference type="ARBA" id="ARBA00023180"/>
    </source>
</evidence>
<dbReference type="InParanoid" id="A0A7M7PKB0"/>
<evidence type="ECO:0000256" key="2">
    <source>
        <dbReference type="ARBA" id="ARBA00022737"/>
    </source>
</evidence>
<keyword evidence="9" id="KW-1185">Reference proteome</keyword>
<keyword evidence="3 6" id="KW-1015">Disulfide bond</keyword>
<feature type="domain" description="SRCR" evidence="7">
    <location>
        <begin position="365"/>
        <end position="465"/>
    </location>
</feature>
<dbReference type="SUPFAM" id="SSF56487">
    <property type="entry name" value="SRCR-like"/>
    <property type="match status" value="5"/>
</dbReference>
<dbReference type="PRINTS" id="PR00258">
    <property type="entry name" value="SPERACTRCPTR"/>
</dbReference>
<dbReference type="OrthoDB" id="536948at2759"/>
<dbReference type="InterPro" id="IPR036772">
    <property type="entry name" value="SRCR-like_dom_sf"/>
</dbReference>
<feature type="domain" description="SRCR" evidence="7">
    <location>
        <begin position="1"/>
        <end position="76"/>
    </location>
</feature>
<feature type="domain" description="SRCR" evidence="7">
    <location>
        <begin position="186"/>
        <end position="252"/>
    </location>
</feature>
<evidence type="ECO:0000256" key="3">
    <source>
        <dbReference type="ARBA" id="ARBA00023157"/>
    </source>
</evidence>
<feature type="domain" description="SRCR" evidence="7">
    <location>
        <begin position="79"/>
        <end position="179"/>
    </location>
</feature>
<dbReference type="FunFam" id="3.10.250.10:FF:000006">
    <property type="entry name" value="neurotrypsin isoform X2"/>
    <property type="match status" value="1"/>
</dbReference>
<organism evidence="8 9">
    <name type="scientific">Strongylocentrotus purpuratus</name>
    <name type="common">Purple sea urchin</name>
    <dbReference type="NCBI Taxonomy" id="7668"/>
    <lineage>
        <taxon>Eukaryota</taxon>
        <taxon>Metazoa</taxon>
        <taxon>Echinodermata</taxon>
        <taxon>Eleutherozoa</taxon>
        <taxon>Echinozoa</taxon>
        <taxon>Echinoidea</taxon>
        <taxon>Euechinoidea</taxon>
        <taxon>Echinacea</taxon>
        <taxon>Camarodonta</taxon>
        <taxon>Echinidea</taxon>
        <taxon>Strongylocentrotidae</taxon>
        <taxon>Strongylocentrotus</taxon>
    </lineage>
</organism>
<accession>A0A7M7PKB0</accession>
<evidence type="ECO:0000256" key="4">
    <source>
        <dbReference type="ARBA" id="ARBA00023170"/>
    </source>
</evidence>
<feature type="disulfide bond" evidence="6">
    <location>
        <begin position="104"/>
        <end position="168"/>
    </location>
</feature>
<sequence>MTVCDDIWNLFNARVTCRMLGFVGALDAPRSAMFGQGSGDTIGVNCLGTEDSLQDCVDVAVESYCGHHKDASAVCYSGVRLVGGPYDAEGRVQVLYDGSWGTICDDTWDLRDARVVCRMLGFDGALDAPGSARFGEGSGDILLDDVGCEGTEDNLADCAHLGIRVHNCGHGDDASAVCYSGDPFQVRLVNGSNDAEGRVEVRHDVSWGTVCDDLWDLRDARVVCRMLGFDGALDAPGSARFGQGSGDILLDDPFQVRLASGSNDVEGRVVVMYEGSWGTICDVGWDLRDARVVCRMLGFGGALDAPISARFGQGSGRILLANVGCEGTEANLADCAHRGIGDYCDHRRDAGAICYSGVHPKPFQVRFVGGSNDSQGRVEVLHDGSWGTICDDSWDLRDASVVCIMLGFDGALDAPTSARFGQGSGHVLLTYVSCDGTEGNLADCAHAGIDRYPCSHLRDAGAVCYSGAIEVDRTKLNSANKQES</sequence>
<feature type="disulfide bond" evidence="6">
    <location>
        <begin position="148"/>
        <end position="158"/>
    </location>
</feature>
<dbReference type="AlphaFoldDB" id="A0A7M7PKB0"/>
<dbReference type="KEGG" id="spu:764936"/>
<dbReference type="InterPro" id="IPR001190">
    <property type="entry name" value="SRCR"/>
</dbReference>
<keyword evidence="5" id="KW-0325">Glycoprotein</keyword>
<dbReference type="InterPro" id="IPR050912">
    <property type="entry name" value="LOX-like_protein"/>
</dbReference>
<dbReference type="Pfam" id="PF00530">
    <property type="entry name" value="SRCR"/>
    <property type="match status" value="5"/>
</dbReference>
<keyword evidence="1" id="KW-0732">Signal</keyword>
<dbReference type="RefSeq" id="XP_030851604.1">
    <property type="nucleotide sequence ID" value="XM_030995744.1"/>
</dbReference>
<feature type="disulfide bond" evidence="6">
    <location>
        <begin position="117"/>
        <end position="178"/>
    </location>
</feature>
<feature type="disulfide bond" evidence="6">
    <location>
        <begin position="46"/>
        <end position="56"/>
    </location>
</feature>
<dbReference type="PROSITE" id="PS50287">
    <property type="entry name" value="SRCR_2"/>
    <property type="match status" value="5"/>
</dbReference>
<feature type="disulfide bond" evidence="6">
    <location>
        <begin position="403"/>
        <end position="464"/>
    </location>
</feature>
<keyword evidence="4" id="KW-0675">Receptor</keyword>
<dbReference type="PROSITE" id="PS00420">
    <property type="entry name" value="SRCR_1"/>
    <property type="match status" value="3"/>
</dbReference>
<name>A0A7M7PKB0_STRPU</name>
<evidence type="ECO:0000259" key="7">
    <source>
        <dbReference type="PROSITE" id="PS50287"/>
    </source>
</evidence>
<dbReference type="OMA" id="MNCESAG"/>
<evidence type="ECO:0000256" key="6">
    <source>
        <dbReference type="PROSITE-ProRule" id="PRU00196"/>
    </source>
</evidence>
<dbReference type="FunFam" id="3.10.250.10:FF:000007">
    <property type="entry name" value="Soluble scavenger receptor cysteine-rich domain-containing protein SSC5D"/>
    <property type="match status" value="3"/>
</dbReference>
<evidence type="ECO:0000256" key="1">
    <source>
        <dbReference type="ARBA" id="ARBA00022729"/>
    </source>
</evidence>
<evidence type="ECO:0000313" key="8">
    <source>
        <dbReference type="EnsemblMetazoa" id="XP_030851604"/>
    </source>
</evidence>
<keyword evidence="2" id="KW-0677">Repeat</keyword>
<feature type="disulfide bond" evidence="6">
    <location>
        <begin position="434"/>
        <end position="444"/>
    </location>
</feature>
<dbReference type="SMART" id="SM00202">
    <property type="entry name" value="SR"/>
    <property type="match status" value="5"/>
</dbReference>
<comment type="caution">
    <text evidence="6">Lacks conserved residue(s) required for the propagation of feature annotation.</text>
</comment>